<evidence type="ECO:0000256" key="3">
    <source>
        <dbReference type="ARBA" id="ARBA00022792"/>
    </source>
</evidence>
<dbReference type="OrthoDB" id="1913277at2759"/>
<evidence type="ECO:0000256" key="6">
    <source>
        <dbReference type="ARBA" id="ARBA00023136"/>
    </source>
</evidence>
<gene>
    <name evidence="8" type="ORF">GGI25_003738</name>
</gene>
<evidence type="ECO:0000313" key="8">
    <source>
        <dbReference type="EMBL" id="KAJ2676004.1"/>
    </source>
</evidence>
<keyword evidence="3" id="KW-0999">Mitochondrion inner membrane</keyword>
<dbReference type="Proteomes" id="UP001151518">
    <property type="component" value="Unassembled WGS sequence"/>
</dbReference>
<protein>
    <recommendedName>
        <fullName evidence="10">NADH dehydrogenase [ubiquinone] 1 alpha subcomplex subunit 11</fullName>
    </recommendedName>
</protein>
<dbReference type="Pfam" id="PF02466">
    <property type="entry name" value="Tim17"/>
    <property type="match status" value="1"/>
</dbReference>
<sequence>MESKKKQSREPKEWMAETAKYTLAGAGVGLFVSAFQTAYAPRKGGSALDVVKKYSGTIGFMAAMGGIFAGVDAAVAQVRGKDDYVNNAVAGCAAGFIAGIRQRSIPAALGGCAFFATVMGTYEATGGFEGKMHGMTREEREEHRAKLIASVDDLKKHQ</sequence>
<evidence type="ECO:0008006" key="10">
    <source>
        <dbReference type="Google" id="ProtNLM"/>
    </source>
</evidence>
<keyword evidence="2 7" id="KW-0812">Transmembrane</keyword>
<organism evidence="8 9">
    <name type="scientific">Coemansia spiralis</name>
    <dbReference type="NCBI Taxonomy" id="417178"/>
    <lineage>
        <taxon>Eukaryota</taxon>
        <taxon>Fungi</taxon>
        <taxon>Fungi incertae sedis</taxon>
        <taxon>Zoopagomycota</taxon>
        <taxon>Kickxellomycotina</taxon>
        <taxon>Kickxellomycetes</taxon>
        <taxon>Kickxellales</taxon>
        <taxon>Kickxellaceae</taxon>
        <taxon>Coemansia</taxon>
    </lineage>
</organism>
<dbReference type="AlphaFoldDB" id="A0A9W8G5G4"/>
<name>A0A9W8G5G4_9FUNG</name>
<accession>A0A9W8G5G4</accession>
<reference evidence="8" key="1">
    <citation type="submission" date="2022-07" db="EMBL/GenBank/DDBJ databases">
        <title>Phylogenomic reconstructions and comparative analyses of Kickxellomycotina fungi.</title>
        <authorList>
            <person name="Reynolds N.K."/>
            <person name="Stajich J.E."/>
            <person name="Barry K."/>
            <person name="Grigoriev I.V."/>
            <person name="Crous P."/>
            <person name="Smith M.E."/>
        </authorList>
    </citation>
    <scope>NUCLEOTIDE SEQUENCE</scope>
    <source>
        <strain evidence="8">NRRL 3115</strain>
    </source>
</reference>
<dbReference type="GO" id="GO:0006120">
    <property type="term" value="P:mitochondrial electron transport, NADH to ubiquinone"/>
    <property type="evidence" value="ECO:0007669"/>
    <property type="project" value="InterPro"/>
</dbReference>
<dbReference type="GO" id="GO:0005743">
    <property type="term" value="C:mitochondrial inner membrane"/>
    <property type="evidence" value="ECO:0007669"/>
    <property type="project" value="UniProtKB-SubCell"/>
</dbReference>
<comment type="subcellular location">
    <subcellularLocation>
        <location evidence="1">Mitochondrion inner membrane</location>
        <topology evidence="1">Multi-pass membrane protein</topology>
    </subcellularLocation>
</comment>
<evidence type="ECO:0000256" key="4">
    <source>
        <dbReference type="ARBA" id="ARBA00022989"/>
    </source>
</evidence>
<feature type="transmembrane region" description="Helical" evidence="7">
    <location>
        <begin position="54"/>
        <end position="75"/>
    </location>
</feature>
<evidence type="ECO:0000256" key="5">
    <source>
        <dbReference type="ARBA" id="ARBA00023128"/>
    </source>
</evidence>
<dbReference type="EMBL" id="JANBTW010000043">
    <property type="protein sequence ID" value="KAJ2676004.1"/>
    <property type="molecule type" value="Genomic_DNA"/>
</dbReference>
<dbReference type="InterPro" id="IPR039205">
    <property type="entry name" value="NDUFA11"/>
</dbReference>
<dbReference type="GO" id="GO:0045271">
    <property type="term" value="C:respiratory chain complex I"/>
    <property type="evidence" value="ECO:0007669"/>
    <property type="project" value="InterPro"/>
</dbReference>
<keyword evidence="4 7" id="KW-1133">Transmembrane helix</keyword>
<keyword evidence="5" id="KW-0496">Mitochondrion</keyword>
<dbReference type="PANTHER" id="PTHR21382:SF1">
    <property type="entry name" value="NADH DEHYDROGENASE [UBIQUINONE] 1 ALPHA SUBCOMPLEX SUBUNIT 11"/>
    <property type="match status" value="1"/>
</dbReference>
<evidence type="ECO:0000313" key="9">
    <source>
        <dbReference type="Proteomes" id="UP001151518"/>
    </source>
</evidence>
<comment type="caution">
    <text evidence="8">The sequence shown here is derived from an EMBL/GenBank/DDBJ whole genome shotgun (WGS) entry which is preliminary data.</text>
</comment>
<keyword evidence="6 7" id="KW-0472">Membrane</keyword>
<evidence type="ECO:0000256" key="7">
    <source>
        <dbReference type="SAM" id="Phobius"/>
    </source>
</evidence>
<feature type="transmembrane region" description="Helical" evidence="7">
    <location>
        <begin position="21"/>
        <end position="39"/>
    </location>
</feature>
<evidence type="ECO:0000256" key="2">
    <source>
        <dbReference type="ARBA" id="ARBA00022692"/>
    </source>
</evidence>
<evidence type="ECO:0000256" key="1">
    <source>
        <dbReference type="ARBA" id="ARBA00004448"/>
    </source>
</evidence>
<dbReference type="PANTHER" id="PTHR21382">
    <property type="entry name" value="NADH-UBIQUINONE OXIDOREDUCTASE SUBUNIT"/>
    <property type="match status" value="1"/>
</dbReference>
<proteinExistence type="predicted"/>